<evidence type="ECO:0000256" key="3">
    <source>
        <dbReference type="ARBA" id="ARBA00022723"/>
    </source>
</evidence>
<evidence type="ECO:0000256" key="2">
    <source>
        <dbReference type="ARBA" id="ARBA00006676"/>
    </source>
</evidence>
<dbReference type="Pfam" id="PF00962">
    <property type="entry name" value="A_deaminase"/>
    <property type="match status" value="1"/>
</dbReference>
<feature type="domain" description="Adenosine deaminase" evidence="6">
    <location>
        <begin position="4"/>
        <end position="322"/>
    </location>
</feature>
<dbReference type="SUPFAM" id="SSF51556">
    <property type="entry name" value="Metallo-dependent hydrolases"/>
    <property type="match status" value="1"/>
</dbReference>
<dbReference type="InterPro" id="IPR032466">
    <property type="entry name" value="Metal_Hydrolase"/>
</dbReference>
<gene>
    <name evidence="7" type="ORF">DB30_06221</name>
</gene>
<dbReference type="NCBIfam" id="TIGR01430">
    <property type="entry name" value="aden_deam"/>
    <property type="match status" value="1"/>
</dbReference>
<comment type="caution">
    <text evidence="7">The sequence shown here is derived from an EMBL/GenBank/DDBJ whole genome shotgun (WGS) entry which is preliminary data.</text>
</comment>
<evidence type="ECO:0000313" key="8">
    <source>
        <dbReference type="Proteomes" id="UP000031599"/>
    </source>
</evidence>
<keyword evidence="3" id="KW-0479">Metal-binding</keyword>
<dbReference type="Gene3D" id="3.20.20.140">
    <property type="entry name" value="Metal-dependent hydrolases"/>
    <property type="match status" value="1"/>
</dbReference>
<name>A0A0C1ZB67_9BACT</name>
<proteinExistence type="inferred from homology"/>
<keyword evidence="5" id="KW-0862">Zinc</keyword>
<keyword evidence="4" id="KW-0378">Hydrolase</keyword>
<evidence type="ECO:0000256" key="5">
    <source>
        <dbReference type="ARBA" id="ARBA00022833"/>
    </source>
</evidence>
<dbReference type="Proteomes" id="UP000031599">
    <property type="component" value="Unassembled WGS sequence"/>
</dbReference>
<comment type="similarity">
    <text evidence="2">Belongs to the metallo-dependent hydrolases superfamily. Adenosine and AMP deaminases family.</text>
</comment>
<dbReference type="GO" id="GO:0019239">
    <property type="term" value="F:deaminase activity"/>
    <property type="evidence" value="ECO:0007669"/>
    <property type="project" value="InterPro"/>
</dbReference>
<dbReference type="PANTHER" id="PTHR43114:SF6">
    <property type="entry name" value="ADENINE DEAMINASE"/>
    <property type="match status" value="1"/>
</dbReference>
<protein>
    <submittedName>
        <fullName evidence="7">Adenosine deaminase</fullName>
    </submittedName>
</protein>
<dbReference type="GO" id="GO:0046872">
    <property type="term" value="F:metal ion binding"/>
    <property type="evidence" value="ECO:0007669"/>
    <property type="project" value="UniProtKB-KW"/>
</dbReference>
<comment type="cofactor">
    <cofactor evidence="1">
        <name>Zn(2+)</name>
        <dbReference type="ChEBI" id="CHEBI:29105"/>
    </cofactor>
</comment>
<evidence type="ECO:0000256" key="1">
    <source>
        <dbReference type="ARBA" id="ARBA00001947"/>
    </source>
</evidence>
<reference evidence="7 8" key="1">
    <citation type="submission" date="2014-12" db="EMBL/GenBank/DDBJ databases">
        <title>Genome assembly of Enhygromyxa salina DSM 15201.</title>
        <authorList>
            <person name="Sharma G."/>
            <person name="Subramanian S."/>
        </authorList>
    </citation>
    <scope>NUCLEOTIDE SEQUENCE [LARGE SCALE GENOMIC DNA]</scope>
    <source>
        <strain evidence="7 8">DSM 15201</strain>
    </source>
</reference>
<evidence type="ECO:0000259" key="6">
    <source>
        <dbReference type="Pfam" id="PF00962"/>
    </source>
</evidence>
<dbReference type="InterPro" id="IPR006330">
    <property type="entry name" value="Ado/ade_deaminase"/>
</dbReference>
<dbReference type="AlphaFoldDB" id="A0A0C1ZB67"/>
<dbReference type="EMBL" id="JMCC02000063">
    <property type="protein sequence ID" value="KIG14919.1"/>
    <property type="molecule type" value="Genomic_DNA"/>
</dbReference>
<evidence type="ECO:0000256" key="4">
    <source>
        <dbReference type="ARBA" id="ARBA00022801"/>
    </source>
</evidence>
<accession>A0A0C1ZB67</accession>
<organism evidence="7 8">
    <name type="scientific">Enhygromyxa salina</name>
    <dbReference type="NCBI Taxonomy" id="215803"/>
    <lineage>
        <taxon>Bacteria</taxon>
        <taxon>Pseudomonadati</taxon>
        <taxon>Myxococcota</taxon>
        <taxon>Polyangia</taxon>
        <taxon>Nannocystales</taxon>
        <taxon>Nannocystaceae</taxon>
        <taxon>Enhygromyxa</taxon>
    </lineage>
</organism>
<sequence>MALPKAELHVHLEGSIVPELALKLAARRGVALPGAERGVEGLREAYRFASFRDFLKVYIALSNTLQQAEDFSDAVFGIAEGLAAQQVRWVEMTFTPMTHVVQGVDPDAMLAGLADGRRRALEQLGIEFAWVFDVVRSLPEQGPQTLELALRARDQGVVALGVGGPEGPQWSVVPLAGVFERAHAEGLKSVPHAGEQHGPPSLRETLDLLAPARIGHGVRCLEDPELTAELADRGIPLEVCPSSNVALGVVPSFTAHPLPQLLAAGVELSLASDDPPLFGTTLTEEYRRCVSAFGWGPEQVLKIAAAAVRHSFMPEDRKRALLAAQRSVAQAHASLP</sequence>
<evidence type="ECO:0000313" key="7">
    <source>
        <dbReference type="EMBL" id="KIG14919.1"/>
    </source>
</evidence>
<dbReference type="PANTHER" id="PTHR43114">
    <property type="entry name" value="ADENINE DEAMINASE"/>
    <property type="match status" value="1"/>
</dbReference>
<dbReference type="InterPro" id="IPR001365">
    <property type="entry name" value="A_deaminase_dom"/>
</dbReference>
<dbReference type="GO" id="GO:0016814">
    <property type="term" value="F:hydrolase activity, acting on carbon-nitrogen (but not peptide) bonds, in cyclic amidines"/>
    <property type="evidence" value="ECO:0007669"/>
    <property type="project" value="UniProtKB-ARBA"/>
</dbReference>